<dbReference type="InterPro" id="IPR009091">
    <property type="entry name" value="RCC1/BLIP-II"/>
</dbReference>
<name>A0A9N9PHU3_9GLOM</name>
<dbReference type="PRINTS" id="PR00633">
    <property type="entry name" value="RCCNDNSATION"/>
</dbReference>
<dbReference type="EMBL" id="CAJVPY010061006">
    <property type="protein sequence ID" value="CAG8821646.1"/>
    <property type="molecule type" value="Genomic_DNA"/>
</dbReference>
<feature type="non-terminal residue" evidence="2">
    <location>
        <position position="1"/>
    </location>
</feature>
<gene>
    <name evidence="2" type="ORF">DERYTH_LOCUS27162</name>
</gene>
<feature type="repeat" description="RCC1" evidence="1">
    <location>
        <begin position="62"/>
        <end position="115"/>
    </location>
</feature>
<dbReference type="Gene3D" id="2.130.10.30">
    <property type="entry name" value="Regulator of chromosome condensation 1/beta-lactamase-inhibitor protein II"/>
    <property type="match status" value="1"/>
</dbReference>
<dbReference type="PANTHER" id="PTHR45982:SF1">
    <property type="entry name" value="REGULATOR OF CHROMOSOME CONDENSATION"/>
    <property type="match status" value="1"/>
</dbReference>
<dbReference type="SUPFAM" id="SSF50985">
    <property type="entry name" value="RCC1/BLIP-II"/>
    <property type="match status" value="1"/>
</dbReference>
<organism evidence="2 3">
    <name type="scientific">Dentiscutata erythropus</name>
    <dbReference type="NCBI Taxonomy" id="1348616"/>
    <lineage>
        <taxon>Eukaryota</taxon>
        <taxon>Fungi</taxon>
        <taxon>Fungi incertae sedis</taxon>
        <taxon>Mucoromycota</taxon>
        <taxon>Glomeromycotina</taxon>
        <taxon>Glomeromycetes</taxon>
        <taxon>Diversisporales</taxon>
        <taxon>Gigasporaceae</taxon>
        <taxon>Dentiscutata</taxon>
    </lineage>
</organism>
<evidence type="ECO:0000313" key="3">
    <source>
        <dbReference type="Proteomes" id="UP000789405"/>
    </source>
</evidence>
<proteinExistence type="predicted"/>
<comment type="caution">
    <text evidence="2">The sequence shown here is derived from an EMBL/GenBank/DDBJ whole genome shotgun (WGS) entry which is preliminary data.</text>
</comment>
<dbReference type="InterPro" id="IPR000408">
    <property type="entry name" value="Reg_chr_condens"/>
</dbReference>
<dbReference type="AlphaFoldDB" id="A0A9N9PHU3"/>
<protein>
    <submittedName>
        <fullName evidence="2">6665_t:CDS:1</fullName>
    </submittedName>
</protein>
<dbReference type="OrthoDB" id="61110at2759"/>
<dbReference type="InterPro" id="IPR051553">
    <property type="entry name" value="Ran_GTPase-activating"/>
</dbReference>
<sequence>LPNYDSGSTKLSVIGSNDCGGQLGLVNVDEVKFPKHVEYLDKFRIVYISVGSLHAAALTRDGKVVTWVCNNHGALGRITENEDDEREPFYAQGIDNVTIVKVACGGNITLALSKDGQLYISSTFKDENGVLGFSAKNKDKLKQKIFIKYDTKSKIADIAAGENH</sequence>
<evidence type="ECO:0000313" key="2">
    <source>
        <dbReference type="EMBL" id="CAG8821646.1"/>
    </source>
</evidence>
<dbReference type="PANTHER" id="PTHR45982">
    <property type="entry name" value="REGULATOR OF CHROMOSOME CONDENSATION"/>
    <property type="match status" value="1"/>
</dbReference>
<evidence type="ECO:0000256" key="1">
    <source>
        <dbReference type="PROSITE-ProRule" id="PRU00235"/>
    </source>
</evidence>
<dbReference type="PROSITE" id="PS50012">
    <property type="entry name" value="RCC1_3"/>
    <property type="match status" value="2"/>
</dbReference>
<feature type="non-terminal residue" evidence="2">
    <location>
        <position position="164"/>
    </location>
</feature>
<feature type="repeat" description="RCC1" evidence="1">
    <location>
        <begin position="9"/>
        <end position="61"/>
    </location>
</feature>
<dbReference type="Proteomes" id="UP000789405">
    <property type="component" value="Unassembled WGS sequence"/>
</dbReference>
<reference evidence="2" key="1">
    <citation type="submission" date="2021-06" db="EMBL/GenBank/DDBJ databases">
        <authorList>
            <person name="Kallberg Y."/>
            <person name="Tangrot J."/>
            <person name="Rosling A."/>
        </authorList>
    </citation>
    <scope>NUCLEOTIDE SEQUENCE</scope>
    <source>
        <strain evidence="2">MA453B</strain>
    </source>
</reference>
<keyword evidence="3" id="KW-1185">Reference proteome</keyword>
<dbReference type="Pfam" id="PF00415">
    <property type="entry name" value="RCC1"/>
    <property type="match status" value="2"/>
</dbReference>
<accession>A0A9N9PHU3</accession>